<keyword evidence="3" id="KW-1185">Reference proteome</keyword>
<feature type="transmembrane region" description="Helical" evidence="1">
    <location>
        <begin position="177"/>
        <end position="199"/>
    </location>
</feature>
<organism evidence="2 3">
    <name type="scientific">Paenibacillus mellifer</name>
    <dbReference type="NCBI Taxonomy" id="2937794"/>
    <lineage>
        <taxon>Bacteria</taxon>
        <taxon>Bacillati</taxon>
        <taxon>Bacillota</taxon>
        <taxon>Bacilli</taxon>
        <taxon>Bacillales</taxon>
        <taxon>Paenibacillaceae</taxon>
        <taxon>Paenibacillus</taxon>
    </lineage>
</organism>
<dbReference type="EMBL" id="JALPRK010000008">
    <property type="protein sequence ID" value="MCK8487686.1"/>
    <property type="molecule type" value="Genomic_DNA"/>
</dbReference>
<feature type="transmembrane region" description="Helical" evidence="1">
    <location>
        <begin position="76"/>
        <end position="97"/>
    </location>
</feature>
<protein>
    <submittedName>
        <fullName evidence="2">Uncharacterized protein</fullName>
    </submittedName>
</protein>
<dbReference type="AlphaFoldDB" id="A0A9X2BTA0"/>
<evidence type="ECO:0000256" key="1">
    <source>
        <dbReference type="SAM" id="Phobius"/>
    </source>
</evidence>
<keyword evidence="1" id="KW-1133">Transmembrane helix</keyword>
<feature type="transmembrane region" description="Helical" evidence="1">
    <location>
        <begin position="5"/>
        <end position="26"/>
    </location>
</feature>
<feature type="transmembrane region" description="Helical" evidence="1">
    <location>
        <begin position="112"/>
        <end position="129"/>
    </location>
</feature>
<evidence type="ECO:0000313" key="3">
    <source>
        <dbReference type="Proteomes" id="UP001139534"/>
    </source>
</evidence>
<gene>
    <name evidence="2" type="ORF">M0651_10920</name>
</gene>
<feature type="transmembrane region" description="Helical" evidence="1">
    <location>
        <begin position="306"/>
        <end position="325"/>
    </location>
</feature>
<keyword evidence="1" id="KW-0812">Transmembrane</keyword>
<accession>A0A9X2BTA0</accession>
<feature type="transmembrane region" description="Helical" evidence="1">
    <location>
        <begin position="211"/>
        <end position="233"/>
    </location>
</feature>
<dbReference type="Proteomes" id="UP001139534">
    <property type="component" value="Unassembled WGS sequence"/>
</dbReference>
<proteinExistence type="predicted"/>
<name>A0A9X2BTA0_9BACL</name>
<evidence type="ECO:0000313" key="2">
    <source>
        <dbReference type="EMBL" id="MCK8487686.1"/>
    </source>
</evidence>
<sequence length="362" mass="40832">MNRHFISLVLLNMLVNSLVYVPSILIRDRFDGAVMGILLATLLGSIMMAVFTFALKNHPNKGLPELLKRFPGWLKFAFLSAFGGIWFLAGAMTLLGINDIAQRYINPEMSEPRLIALFCTVIILSVAYLNTHKVLYLLEIILILNIPVLLIVLYLAYTGDNISWYSIFEVASRAGNIPSWSDLSAGSYVFAGYANMAIFQRVFPEKIRLSGLWPVPLMGCTVLLTVFFIPIAFHGTDGVGDLTFPWVTTVDSLRMELAPIERVTTIALINYIILSVVSIIVHWHISIELLRGSVSWRPRRVGIRNVFRWGVLLAFGVAVWLTENWMQELDILKFGEAWLNLRLPAEILLVAVLLILARRRTE</sequence>
<comment type="caution">
    <text evidence="2">The sequence shown here is derived from an EMBL/GenBank/DDBJ whole genome shotgun (WGS) entry which is preliminary data.</text>
</comment>
<feature type="transmembrane region" description="Helical" evidence="1">
    <location>
        <begin position="32"/>
        <end position="55"/>
    </location>
</feature>
<feature type="transmembrane region" description="Helical" evidence="1">
    <location>
        <begin position="263"/>
        <end position="285"/>
    </location>
</feature>
<feature type="transmembrane region" description="Helical" evidence="1">
    <location>
        <begin position="337"/>
        <end position="357"/>
    </location>
</feature>
<dbReference type="RefSeq" id="WP_248551780.1">
    <property type="nucleotide sequence ID" value="NZ_JALPRK010000008.1"/>
</dbReference>
<feature type="transmembrane region" description="Helical" evidence="1">
    <location>
        <begin position="136"/>
        <end position="157"/>
    </location>
</feature>
<keyword evidence="1" id="KW-0472">Membrane</keyword>
<reference evidence="2" key="1">
    <citation type="submission" date="2022-04" db="EMBL/GenBank/DDBJ databases">
        <authorList>
            <person name="Seo M.-J."/>
        </authorList>
    </citation>
    <scope>NUCLEOTIDE SEQUENCE</scope>
    <source>
        <strain evidence="2">MBLB2552</strain>
    </source>
</reference>